<feature type="region of interest" description="Disordered" evidence="1">
    <location>
        <begin position="167"/>
        <end position="228"/>
    </location>
</feature>
<proteinExistence type="predicted"/>
<evidence type="ECO:0000256" key="1">
    <source>
        <dbReference type="SAM" id="MobiDB-lite"/>
    </source>
</evidence>
<evidence type="ECO:0008006" key="4">
    <source>
        <dbReference type="Google" id="ProtNLM"/>
    </source>
</evidence>
<dbReference type="NCBIfam" id="TIGR03544">
    <property type="entry name" value="DivI1A_domain"/>
    <property type="match status" value="3"/>
</dbReference>
<keyword evidence="3" id="KW-1185">Reference proteome</keyword>
<feature type="compositionally biased region" description="Basic and acidic residues" evidence="1">
    <location>
        <begin position="189"/>
        <end position="200"/>
    </location>
</feature>
<name>A0A8J3RJV3_9ACTN</name>
<dbReference type="RefSeq" id="WP_203889678.1">
    <property type="nucleotide sequence ID" value="NZ_BOOH01000013.1"/>
</dbReference>
<protein>
    <recommendedName>
        <fullName evidence="4">Antigen 84</fullName>
    </recommendedName>
</protein>
<gene>
    <name evidence="2" type="ORF">Plo01_13930</name>
</gene>
<reference evidence="2 3" key="1">
    <citation type="submission" date="2021-01" db="EMBL/GenBank/DDBJ databases">
        <title>Whole genome shotgun sequence of Planobispora longispora NBRC 13918.</title>
        <authorList>
            <person name="Komaki H."/>
            <person name="Tamura T."/>
        </authorList>
    </citation>
    <scope>NUCLEOTIDE SEQUENCE [LARGE SCALE GENOMIC DNA]</scope>
    <source>
        <strain evidence="2 3">NBRC 13918</strain>
    </source>
</reference>
<evidence type="ECO:0000313" key="3">
    <source>
        <dbReference type="Proteomes" id="UP000616724"/>
    </source>
</evidence>
<dbReference type="EMBL" id="BOOH01000013">
    <property type="protein sequence ID" value="GIH74964.1"/>
    <property type="molecule type" value="Genomic_DNA"/>
</dbReference>
<dbReference type="InterPro" id="IPR019933">
    <property type="entry name" value="DivIVA_domain"/>
</dbReference>
<dbReference type="Proteomes" id="UP000616724">
    <property type="component" value="Unassembled WGS sequence"/>
</dbReference>
<comment type="caution">
    <text evidence="2">The sequence shown here is derived from an EMBL/GenBank/DDBJ whole genome shotgun (WGS) entry which is preliminary data.</text>
</comment>
<sequence>MNRFPRVLGLRSGYDPDQVDALVRRIEGTLGRGEPVDEPITADEIREARFRAKLGGYNETAVDFALEAFIVAIETRPERGRVPQPRAARVPAPVPRIDETRVREARIDEARAAEVRAAEARVQEARAAEARGAAGPRDDAPVDEAATDEVPVVGIGEADVLVAGGRAGDAHGEGVHAGVRDAGAAESGSRADAERGDETRAAGPERPVALWPHPPESLLADYPSPEPLPADYPSPEPDGVTLAEREEQAIRVERVAFRAGRLGMGYDEGEVDEFLDRIVATLRGTTDQPVTAAEVRAARFGTVMFKPGYAVSQVDGFLAEMADVLEGYFGA</sequence>
<organism evidence="2 3">
    <name type="scientific">Planobispora longispora</name>
    <dbReference type="NCBI Taxonomy" id="28887"/>
    <lineage>
        <taxon>Bacteria</taxon>
        <taxon>Bacillati</taxon>
        <taxon>Actinomycetota</taxon>
        <taxon>Actinomycetes</taxon>
        <taxon>Streptosporangiales</taxon>
        <taxon>Streptosporangiaceae</taxon>
        <taxon>Planobispora</taxon>
    </lineage>
</organism>
<dbReference type="Gene3D" id="6.10.250.660">
    <property type="match status" value="1"/>
</dbReference>
<dbReference type="AlphaFoldDB" id="A0A8J3RJV3"/>
<evidence type="ECO:0000313" key="2">
    <source>
        <dbReference type="EMBL" id="GIH74964.1"/>
    </source>
</evidence>
<accession>A0A8J3RJV3</accession>